<dbReference type="Proteomes" id="UP000076837">
    <property type="component" value="Unassembled WGS sequence"/>
</dbReference>
<proteinExistence type="predicted"/>
<dbReference type="EMBL" id="JYNV01000156">
    <property type="protein sequence ID" value="KZM24470.1"/>
    <property type="molecule type" value="Genomic_DNA"/>
</dbReference>
<keyword evidence="3" id="KW-1185">Reference proteome</keyword>
<comment type="caution">
    <text evidence="2">The sequence shown here is derived from an EMBL/GenBank/DDBJ whole genome shotgun (WGS) entry which is preliminary data.</text>
</comment>
<protein>
    <recommendedName>
        <fullName evidence="1">DUF7580 domain-containing protein</fullName>
    </recommendedName>
</protein>
<dbReference type="AlphaFoldDB" id="A0A163FP80"/>
<feature type="domain" description="DUF7580" evidence="1">
    <location>
        <begin position="372"/>
        <end position="622"/>
    </location>
</feature>
<dbReference type="InterPro" id="IPR056002">
    <property type="entry name" value="DUF7580"/>
</dbReference>
<evidence type="ECO:0000313" key="2">
    <source>
        <dbReference type="EMBL" id="KZM24470.1"/>
    </source>
</evidence>
<dbReference type="Pfam" id="PF24476">
    <property type="entry name" value="DUF7580"/>
    <property type="match status" value="1"/>
</dbReference>
<accession>A0A163FP80</accession>
<evidence type="ECO:0000259" key="1">
    <source>
        <dbReference type="Pfam" id="PF24476"/>
    </source>
</evidence>
<reference evidence="2 3" key="1">
    <citation type="journal article" date="2016" name="Sci. Rep.">
        <title>Draft genome sequencing and secretome analysis of fungal phytopathogen Ascochyta rabiei provides insight into the necrotrophic effector repertoire.</title>
        <authorList>
            <person name="Verma S."/>
            <person name="Gazara R.K."/>
            <person name="Nizam S."/>
            <person name="Parween S."/>
            <person name="Chattopadhyay D."/>
            <person name="Verma P.K."/>
        </authorList>
    </citation>
    <scope>NUCLEOTIDE SEQUENCE [LARGE SCALE GENOMIC DNA]</scope>
    <source>
        <strain evidence="2 3">ArDII</strain>
    </source>
</reference>
<dbReference type="STRING" id="5454.A0A163FP80"/>
<evidence type="ECO:0000313" key="3">
    <source>
        <dbReference type="Proteomes" id="UP000076837"/>
    </source>
</evidence>
<dbReference type="PANTHER" id="PTHR35186:SF4">
    <property type="entry name" value="PRION-INHIBITION AND PROPAGATION HELO DOMAIN-CONTAINING PROTEIN"/>
    <property type="match status" value="1"/>
</dbReference>
<sequence length="626" mass="70988">MSGIEIAGLAFGILPLLVEIVKSYSTILRKARTFRHYGKTVKSISAQLDTQHGIFMNEVRLLLRSVEGEEAIEAMLENEDDRRWASRELGDKLHLVLRENFTVCRGIIEDIKDSIEELRENLKRFDIFWERKPKVSAQFVPATDPNEAESGRLMIEEAPRARFFSNLLRLINSRRASPSNQNGDLGMLRSQICAFQECTASRQQTVLPASYNAIQTAAKKLHEAICEAWCCDDAAHRGHYAKLCLDAHLQAEVRLDLAISCHEPEASSADSSTYPPPVWLHVQSMSTSSLSSNVAIQPKPSADLQSLLSLEILAPCAVNTLKKKASSELKRSSTSCKKVKQIRAINVPPIDYIVPTSMSSTIPMKIIEVNFSQTKNMCHYIRSHHEAMRAAANTKRCIGFLDSPQMYRHLFYVQEDDQRINRHASKLYSIFDVMRYDAEEALSVEDQLRLAHKTSRAILQYNNTPWLNSRWRLQDIKYFGPNDCLDDDALKTLHVSSQLSSPTQKPGATCHMEDVQQKIQNAVSDEIRYGINNMTLFFLGVALLEIAHWKPIEEQMTARDLNDEVYAARRIVSQPTQLGPIYQKIARKCLQCNFGAEPDLSKKKLQTAVYNDVICELESMIEKLEI</sequence>
<name>A0A163FP80_DIDRA</name>
<gene>
    <name evidence="2" type="ORF">ST47_g4351</name>
</gene>
<organism evidence="2 3">
    <name type="scientific">Didymella rabiei</name>
    <name type="common">Chickpea ascochyta blight fungus</name>
    <name type="synonym">Mycosphaerella rabiei</name>
    <dbReference type="NCBI Taxonomy" id="5454"/>
    <lineage>
        <taxon>Eukaryota</taxon>
        <taxon>Fungi</taxon>
        <taxon>Dikarya</taxon>
        <taxon>Ascomycota</taxon>
        <taxon>Pezizomycotina</taxon>
        <taxon>Dothideomycetes</taxon>
        <taxon>Pleosporomycetidae</taxon>
        <taxon>Pleosporales</taxon>
        <taxon>Pleosporineae</taxon>
        <taxon>Didymellaceae</taxon>
        <taxon>Ascochyta</taxon>
    </lineage>
</organism>
<dbReference type="PANTHER" id="PTHR35186">
    <property type="entry name" value="ANK_REP_REGION DOMAIN-CONTAINING PROTEIN"/>
    <property type="match status" value="1"/>
</dbReference>